<evidence type="ECO:0000313" key="2">
    <source>
        <dbReference type="Proteomes" id="UP000245626"/>
    </source>
</evidence>
<accession>A0ACD0NWD9</accession>
<sequence length="280" mass="30766">MLSSETRLRGRGRTSPFYQVDVFTDQAYRGNPLAVISLLRCPEQEVPDKATMQRLANWTNLSETTFLLPPTDPDKADYRVRIFTPQAELPFAGHPTLGTCKVWLSEMGLENDDGDEDDAADFGDGDHQARKGKRQGLEIVQECGIGLVRISKKYDPLKGFSLLSFLAPDFLRTGEVGSDLIADVCKATGLVQGRDVVDSMWIDNGPGWFGLELNDSKTVLDLKISDPALLSGYKFGVIGKVERKEATSSGEQDDGPDYEVRAFYDDGGGMMEDPVTGSLK</sequence>
<evidence type="ECO:0000313" key="1">
    <source>
        <dbReference type="EMBL" id="PWN50111.1"/>
    </source>
</evidence>
<reference evidence="1 2" key="1">
    <citation type="journal article" date="2018" name="Mol. Biol. Evol.">
        <title>Broad Genomic Sampling Reveals a Smut Pathogenic Ancestry of the Fungal Clade Ustilaginomycotina.</title>
        <authorList>
            <person name="Kijpornyongpan T."/>
            <person name="Mondo S.J."/>
            <person name="Barry K."/>
            <person name="Sandor L."/>
            <person name="Lee J."/>
            <person name="Lipzen A."/>
            <person name="Pangilinan J."/>
            <person name="LaButti K."/>
            <person name="Hainaut M."/>
            <person name="Henrissat B."/>
            <person name="Grigoriev I.V."/>
            <person name="Spatafora J.W."/>
            <person name="Aime M.C."/>
        </authorList>
    </citation>
    <scope>NUCLEOTIDE SEQUENCE [LARGE SCALE GENOMIC DNA]</scope>
    <source>
        <strain evidence="1 2">SA 807</strain>
    </source>
</reference>
<name>A0ACD0NWD9_9BASI</name>
<dbReference type="Proteomes" id="UP000245626">
    <property type="component" value="Unassembled WGS sequence"/>
</dbReference>
<proteinExistence type="predicted"/>
<protein>
    <submittedName>
        <fullName evidence="1">Diaminopimelate epimerase-like protein</fullName>
    </submittedName>
</protein>
<keyword evidence="2" id="KW-1185">Reference proteome</keyword>
<organism evidence="1 2">
    <name type="scientific">Violaceomyces palustris</name>
    <dbReference type="NCBI Taxonomy" id="1673888"/>
    <lineage>
        <taxon>Eukaryota</taxon>
        <taxon>Fungi</taxon>
        <taxon>Dikarya</taxon>
        <taxon>Basidiomycota</taxon>
        <taxon>Ustilaginomycotina</taxon>
        <taxon>Ustilaginomycetes</taxon>
        <taxon>Violaceomycetales</taxon>
        <taxon>Violaceomycetaceae</taxon>
        <taxon>Violaceomyces</taxon>
    </lineage>
</organism>
<dbReference type="EMBL" id="KZ819968">
    <property type="protein sequence ID" value="PWN50111.1"/>
    <property type="molecule type" value="Genomic_DNA"/>
</dbReference>
<gene>
    <name evidence="1" type="ORF">IE53DRAFT_110843</name>
</gene>